<dbReference type="AlphaFoldDB" id="A0A1I2MDX1"/>
<keyword evidence="4" id="KW-1185">Reference proteome</keyword>
<dbReference type="InterPro" id="IPR054567">
    <property type="entry name" value="NNH7"/>
</dbReference>
<dbReference type="SUPFAM" id="SSF52540">
    <property type="entry name" value="P-loop containing nucleoside triphosphate hydrolases"/>
    <property type="match status" value="1"/>
</dbReference>
<dbReference type="STRING" id="35752.SAMN05421541_12732"/>
<feature type="domain" description="AAA+ ATPase" evidence="2">
    <location>
        <begin position="346"/>
        <end position="488"/>
    </location>
</feature>
<proteinExistence type="predicted"/>
<dbReference type="EMBL" id="FONV01000027">
    <property type="protein sequence ID" value="SFF87401.1"/>
    <property type="molecule type" value="Genomic_DNA"/>
</dbReference>
<dbReference type="InterPro" id="IPR003593">
    <property type="entry name" value="AAA+_ATPase"/>
</dbReference>
<organism evidence="3 4">
    <name type="scientific">Actinoplanes philippinensis</name>
    <dbReference type="NCBI Taxonomy" id="35752"/>
    <lineage>
        <taxon>Bacteria</taxon>
        <taxon>Bacillati</taxon>
        <taxon>Actinomycetota</taxon>
        <taxon>Actinomycetes</taxon>
        <taxon>Micromonosporales</taxon>
        <taxon>Micromonosporaceae</taxon>
        <taxon>Actinoplanes</taxon>
    </lineage>
</organism>
<name>A0A1I2MDX1_9ACTN</name>
<evidence type="ECO:0000313" key="3">
    <source>
        <dbReference type="EMBL" id="SFF87401.1"/>
    </source>
</evidence>
<evidence type="ECO:0000259" key="2">
    <source>
        <dbReference type="SMART" id="SM00382"/>
    </source>
</evidence>
<feature type="region of interest" description="Disordered" evidence="1">
    <location>
        <begin position="829"/>
        <end position="851"/>
    </location>
</feature>
<reference evidence="3 4" key="1">
    <citation type="submission" date="2016-10" db="EMBL/GenBank/DDBJ databases">
        <authorList>
            <person name="de Groot N.N."/>
        </authorList>
    </citation>
    <scope>NUCLEOTIDE SEQUENCE [LARGE SCALE GENOMIC DNA]</scope>
    <source>
        <strain evidence="3 4">DSM 43019</strain>
    </source>
</reference>
<evidence type="ECO:0000256" key="1">
    <source>
        <dbReference type="SAM" id="MobiDB-lite"/>
    </source>
</evidence>
<dbReference type="InterPro" id="IPR027417">
    <property type="entry name" value="P-loop_NTPase"/>
</dbReference>
<sequence length="851" mass="92505">MTYEGALKLLGGHAPAAIEVLERITGMGILLGAIAVPGAFGLVDGKQEAGRLLRELSRAATARLHGAHGHSRHELVAAAHTTIVLASLFEALHEEVGPSFAALKVTDREKLQLASAPGDIVTQSEWIGRLAGTDLPLPGPAAGFEENLGTVLAPRIAELAGSAIAFFEGLRAWRGVPFDSSALIARTTRRWRELYRDAYLRLAADVTEFFVWASLGEHAATREELRGANARLLEVLDRTSEALGQLHDLLAAGEIPVRPGRVSVRGKLARAAAAVLDQPLLRSSALPPGLRFPTVAEGFVTPRFRSAVASAAGGTALSQEAWWASRPVHDGLDRFLAGYLAHPDAARRPLVVLGHPGAGKSLLAEILAARLPSEKYTVVPVQLRRVNADDRLLPQIESALRDILKEQVTWGRVADESDGLTRVVILDGLDELIQPTGTAQSAYLTEVARFQHEELALGRPVTVVVTSRTIVVDRARVPDGSLVLKLEDFADDQIGAWAAAWNHANVATAGFRRLRAATVLRHGDVARQPLLLTLLAIYHADPAAPRLDGDGVSPATLYQTLLDNFIHRQVADKPDRPPAPERLPRLLSELRWRLSIAALGMFNRQRQHISEADLERDLEVFLGRREEQAHEFESPAGRAHQTVAGFFFVHVSRVDEQSDNPRRTYEFLHATFGEYLIAERALLLLDGYARRLADHRADPAFHEAPDDSLLRALLSYQPLTQRKPIVEFAAGLAGQRTPAQRAELFAAVCALVADARSRAFGRYQRYEPAPPDVVAACAAWTANLVILGSLVIAGEDDLSRLAPAGADPRAWWSATTRLWQAGLSEEAQDGMRPVWLPDQSQSQGRGLPPAA</sequence>
<dbReference type="Proteomes" id="UP000199645">
    <property type="component" value="Unassembled WGS sequence"/>
</dbReference>
<gene>
    <name evidence="3" type="ORF">SAMN05421541_12732</name>
</gene>
<accession>A0A1I2MDX1</accession>
<evidence type="ECO:0000313" key="4">
    <source>
        <dbReference type="Proteomes" id="UP000199645"/>
    </source>
</evidence>
<dbReference type="Gene3D" id="3.40.50.300">
    <property type="entry name" value="P-loop containing nucleotide triphosphate hydrolases"/>
    <property type="match status" value="1"/>
</dbReference>
<dbReference type="Pfam" id="PF22738">
    <property type="entry name" value="NNH7"/>
    <property type="match status" value="1"/>
</dbReference>
<protein>
    <recommendedName>
        <fullName evidence="2">AAA+ ATPase domain-containing protein</fullName>
    </recommendedName>
</protein>
<dbReference type="SMART" id="SM00382">
    <property type="entry name" value="AAA"/>
    <property type="match status" value="1"/>
</dbReference>